<dbReference type="Pfam" id="PF08611">
    <property type="entry name" value="DUF1774"/>
    <property type="match status" value="1"/>
</dbReference>
<dbReference type="InterPro" id="IPR013920">
    <property type="entry name" value="DUF1774_fun"/>
</dbReference>
<name>A0A9W9NV64_9EURO</name>
<dbReference type="AlphaFoldDB" id="A0A9W9NV64"/>
<comment type="caution">
    <text evidence="2">The sequence shown here is derived from an EMBL/GenBank/DDBJ whole genome shotgun (WGS) entry which is preliminary data.</text>
</comment>
<evidence type="ECO:0000313" key="3">
    <source>
        <dbReference type="Proteomes" id="UP001150941"/>
    </source>
</evidence>
<accession>A0A9W9NV64</accession>
<feature type="transmembrane region" description="Helical" evidence="1">
    <location>
        <begin position="126"/>
        <end position="145"/>
    </location>
</feature>
<keyword evidence="1" id="KW-0812">Transmembrane</keyword>
<sequence>MPYYNPFSRRETHNANALNTYRVLVPLTWALVVIVGIYYSLHSPDDVKKSKKIWKNAKKHPTPFTQDNTITGVYWILLLLSQISYVWHLFHKDTVLVSSAANVAGHFILHNLFTFAWVMLWTRNYFWWAEIILIAHFINQTIAYWRHSRLPAFVHFPAVAGPYAWTLTALFWNGAVAVGSHKLPGRILANIFIWVILFVGLTKIFARNDYILGYSLSFLTLSLAVKQFAIKIIGLQWIFAFVIFAIFLLSSFWISTTTYTGRDSLFRRIAHPESSDREREPLLRDGA</sequence>
<reference evidence="2" key="2">
    <citation type="journal article" date="2023" name="IMA Fungus">
        <title>Comparative genomic study of the Penicillium genus elucidates a diverse pangenome and 15 lateral gene transfer events.</title>
        <authorList>
            <person name="Petersen C."/>
            <person name="Sorensen T."/>
            <person name="Nielsen M.R."/>
            <person name="Sondergaard T.E."/>
            <person name="Sorensen J.L."/>
            <person name="Fitzpatrick D.A."/>
            <person name="Frisvad J.C."/>
            <person name="Nielsen K.L."/>
        </authorList>
    </citation>
    <scope>NUCLEOTIDE SEQUENCE</scope>
    <source>
        <strain evidence="2">IBT 19713</strain>
    </source>
</reference>
<feature type="transmembrane region" description="Helical" evidence="1">
    <location>
        <begin position="187"/>
        <end position="206"/>
    </location>
</feature>
<proteinExistence type="predicted"/>
<feature type="transmembrane region" description="Helical" evidence="1">
    <location>
        <begin position="236"/>
        <end position="259"/>
    </location>
</feature>
<dbReference type="EMBL" id="JAPQKS010000005">
    <property type="protein sequence ID" value="KAJ5225473.1"/>
    <property type="molecule type" value="Genomic_DNA"/>
</dbReference>
<keyword evidence="1" id="KW-0472">Membrane</keyword>
<keyword evidence="3" id="KW-1185">Reference proteome</keyword>
<evidence type="ECO:0000256" key="1">
    <source>
        <dbReference type="SAM" id="Phobius"/>
    </source>
</evidence>
<dbReference type="PANTHER" id="PTHR37992">
    <property type="entry name" value="EXPRESSED PROTEIN"/>
    <property type="match status" value="1"/>
</dbReference>
<dbReference type="GeneID" id="83203297"/>
<gene>
    <name evidence="2" type="ORF">N7468_006698</name>
</gene>
<reference evidence="2" key="1">
    <citation type="submission" date="2022-11" db="EMBL/GenBank/DDBJ databases">
        <authorList>
            <person name="Petersen C."/>
        </authorList>
    </citation>
    <scope>NUCLEOTIDE SEQUENCE</scope>
    <source>
        <strain evidence="2">IBT 19713</strain>
    </source>
</reference>
<protein>
    <submittedName>
        <fullName evidence="2">Uncharacterized protein</fullName>
    </submittedName>
</protein>
<dbReference type="Proteomes" id="UP001150941">
    <property type="component" value="Unassembled WGS sequence"/>
</dbReference>
<feature type="transmembrane region" description="Helical" evidence="1">
    <location>
        <begin position="72"/>
        <end position="90"/>
    </location>
</feature>
<feature type="transmembrane region" description="Helical" evidence="1">
    <location>
        <begin position="102"/>
        <end position="120"/>
    </location>
</feature>
<dbReference type="RefSeq" id="XP_058328884.1">
    <property type="nucleotide sequence ID" value="XM_058475994.1"/>
</dbReference>
<keyword evidence="1" id="KW-1133">Transmembrane helix</keyword>
<feature type="transmembrane region" description="Helical" evidence="1">
    <location>
        <begin position="21"/>
        <end position="41"/>
    </location>
</feature>
<dbReference type="PANTHER" id="PTHR37992:SF1">
    <property type="entry name" value="DUF1774-DOMAIN-CONTAINING PROTEIN"/>
    <property type="match status" value="1"/>
</dbReference>
<dbReference type="OrthoDB" id="3342455at2759"/>
<evidence type="ECO:0000313" key="2">
    <source>
        <dbReference type="EMBL" id="KAJ5225473.1"/>
    </source>
</evidence>
<feature type="transmembrane region" description="Helical" evidence="1">
    <location>
        <begin position="152"/>
        <end position="175"/>
    </location>
</feature>
<organism evidence="2 3">
    <name type="scientific">Penicillium chermesinum</name>
    <dbReference type="NCBI Taxonomy" id="63820"/>
    <lineage>
        <taxon>Eukaryota</taxon>
        <taxon>Fungi</taxon>
        <taxon>Dikarya</taxon>
        <taxon>Ascomycota</taxon>
        <taxon>Pezizomycotina</taxon>
        <taxon>Eurotiomycetes</taxon>
        <taxon>Eurotiomycetidae</taxon>
        <taxon>Eurotiales</taxon>
        <taxon>Aspergillaceae</taxon>
        <taxon>Penicillium</taxon>
    </lineage>
</organism>